<accession>A0A1K0IA72</accession>
<dbReference type="AlphaFoldDB" id="A0A1K0IA72"/>
<protein>
    <submittedName>
        <fullName evidence="2">Uncharacterized protein</fullName>
    </submittedName>
</protein>
<evidence type="ECO:0000313" key="2">
    <source>
        <dbReference type="EMBL" id="SCU74051.1"/>
    </source>
</evidence>
<sequence>MPGRRLVPRGGIHDVSARRMRQAEAGRDDVRLETVPQEDDGSMRGRGTVGGRCGVQRYNPAGIKAHRGPPMATAQAARRAAALYHFPFPFRQS</sequence>
<proteinExistence type="predicted"/>
<reference evidence="2" key="1">
    <citation type="submission" date="2016-09" db="EMBL/GenBank/DDBJ databases">
        <authorList>
            <person name="Capua I."/>
            <person name="De Benedictis P."/>
            <person name="Joannis T."/>
            <person name="Lombin L.H."/>
            <person name="Cattoli G."/>
        </authorList>
    </citation>
    <scope>NUCLEOTIDE SEQUENCE</scope>
    <source>
        <strain evidence="2">B9</strain>
    </source>
</reference>
<dbReference type="EMBL" id="FMSH01000058">
    <property type="protein sequence ID" value="SCU74051.1"/>
    <property type="molecule type" value="Genomic_DNA"/>
</dbReference>
<organism evidence="2">
    <name type="scientific">Cupriavidus necator</name>
    <name type="common">Alcaligenes eutrophus</name>
    <name type="synonym">Ralstonia eutropha</name>
    <dbReference type="NCBI Taxonomy" id="106590"/>
    <lineage>
        <taxon>Bacteria</taxon>
        <taxon>Pseudomonadati</taxon>
        <taxon>Pseudomonadota</taxon>
        <taxon>Betaproteobacteria</taxon>
        <taxon>Burkholderiales</taxon>
        <taxon>Burkholderiaceae</taxon>
        <taxon>Cupriavidus</taxon>
    </lineage>
</organism>
<gene>
    <name evidence="2" type="ORF">CNECB9_1500008</name>
</gene>
<feature type="region of interest" description="Disordered" evidence="1">
    <location>
        <begin position="1"/>
        <end position="30"/>
    </location>
</feature>
<name>A0A1K0IA72_CUPNE</name>
<feature type="compositionally biased region" description="Basic and acidic residues" evidence="1">
    <location>
        <begin position="11"/>
        <end position="30"/>
    </location>
</feature>
<evidence type="ECO:0000256" key="1">
    <source>
        <dbReference type="SAM" id="MobiDB-lite"/>
    </source>
</evidence>